<evidence type="ECO:0000313" key="2">
    <source>
        <dbReference type="Proteomes" id="UP001220670"/>
    </source>
</evidence>
<comment type="caution">
    <text evidence="1">The sequence shown here is derived from an EMBL/GenBank/DDBJ whole genome shotgun (WGS) entry which is preliminary data.</text>
</comment>
<dbReference type="InterPro" id="IPR035093">
    <property type="entry name" value="RelE/ParE_toxin_dom_sf"/>
</dbReference>
<organism evidence="1 2">
    <name type="scientific">Limosilactobacillus mucosae</name>
    <name type="common">Lactobacillus mucosae</name>
    <dbReference type="NCBI Taxonomy" id="97478"/>
    <lineage>
        <taxon>Bacteria</taxon>
        <taxon>Bacillati</taxon>
        <taxon>Bacillota</taxon>
        <taxon>Bacilli</taxon>
        <taxon>Lactobacillales</taxon>
        <taxon>Lactobacillaceae</taxon>
        <taxon>Limosilactobacillus</taxon>
    </lineage>
</organism>
<protein>
    <submittedName>
        <fullName evidence="1">Type II toxin-antitoxin system YafQ family toxin</fullName>
    </submittedName>
</protein>
<dbReference type="Proteomes" id="UP001220670">
    <property type="component" value="Unassembled WGS sequence"/>
</dbReference>
<dbReference type="InterPro" id="IPR004386">
    <property type="entry name" value="Toxin_YafQ-like"/>
</dbReference>
<evidence type="ECO:0000313" key="1">
    <source>
        <dbReference type="EMBL" id="MDC2828933.1"/>
    </source>
</evidence>
<dbReference type="Pfam" id="PF15738">
    <property type="entry name" value="YafQ_toxin"/>
    <property type="match status" value="1"/>
</dbReference>
<dbReference type="EMBL" id="JAQONE010000003">
    <property type="protein sequence ID" value="MDC2828933.1"/>
    <property type="molecule type" value="Genomic_DNA"/>
</dbReference>
<dbReference type="AlphaFoldDB" id="A0AAJ1HRY3"/>
<name>A0AAJ1HRY3_LIMMU</name>
<dbReference type="RefSeq" id="WP_272225665.1">
    <property type="nucleotide sequence ID" value="NZ_JAQONE010000003.1"/>
</dbReference>
<gene>
    <name evidence="1" type="ORF">PO250_01105</name>
</gene>
<dbReference type="SUPFAM" id="SSF143011">
    <property type="entry name" value="RelE-like"/>
    <property type="match status" value="1"/>
</dbReference>
<sequence>MKNNNWKITYDREFMNDVDHWSKKIDGLQTELRSIAAYILEYGEIPEEYNPHKLTDTLLPYTGNMDFHLLDGKVDIIIIIYAEINKHKVFRFMRLGSHSELFH</sequence>
<reference evidence="1" key="1">
    <citation type="submission" date="2023-01" db="EMBL/GenBank/DDBJ databases">
        <title>Genome analysis of 13 Lactobacillus isolated from gut of wild boar.</title>
        <authorList>
            <person name="Papp P."/>
            <person name="Libisch B."/>
            <person name="Nagy T."/>
            <person name="Olasz F."/>
        </authorList>
    </citation>
    <scope>NUCLEOTIDE SEQUENCE</scope>
    <source>
        <strain evidence="1">F146</strain>
    </source>
</reference>
<dbReference type="Gene3D" id="3.30.2310.20">
    <property type="entry name" value="RelE-like"/>
    <property type="match status" value="1"/>
</dbReference>
<proteinExistence type="predicted"/>
<accession>A0AAJ1HRY3</accession>